<dbReference type="GO" id="GO:0007165">
    <property type="term" value="P:signal transduction"/>
    <property type="evidence" value="ECO:0007669"/>
    <property type="project" value="TreeGrafter"/>
</dbReference>
<keyword evidence="2" id="KW-0472">Membrane</keyword>
<dbReference type="SMART" id="SM01411">
    <property type="entry name" value="Ephrin_rec_like"/>
    <property type="match status" value="4"/>
</dbReference>
<gene>
    <name evidence="4" type="ORF">WR25_05809</name>
</gene>
<comment type="caution">
    <text evidence="4">The sequence shown here is derived from an EMBL/GenBank/DDBJ whole genome shotgun (WGS) entry which is preliminary data.</text>
</comment>
<dbReference type="SUPFAM" id="SSF57184">
    <property type="entry name" value="Growth factor receptor domain"/>
    <property type="match status" value="2"/>
</dbReference>
<keyword evidence="5" id="KW-1185">Reference proteome</keyword>
<feature type="transmembrane region" description="Helical" evidence="2">
    <location>
        <begin position="458"/>
        <end position="480"/>
    </location>
</feature>
<dbReference type="PANTHER" id="PTHR24046:SF5">
    <property type="entry name" value="EGF-LIKE DOMAIN-CONTAINING PROTEIN"/>
    <property type="match status" value="1"/>
</dbReference>
<dbReference type="GO" id="GO:0009986">
    <property type="term" value="C:cell surface"/>
    <property type="evidence" value="ECO:0007669"/>
    <property type="project" value="TreeGrafter"/>
</dbReference>
<organism evidence="4 5">
    <name type="scientific">Diploscapter pachys</name>
    <dbReference type="NCBI Taxonomy" id="2018661"/>
    <lineage>
        <taxon>Eukaryota</taxon>
        <taxon>Metazoa</taxon>
        <taxon>Ecdysozoa</taxon>
        <taxon>Nematoda</taxon>
        <taxon>Chromadorea</taxon>
        <taxon>Rhabditida</taxon>
        <taxon>Rhabditina</taxon>
        <taxon>Rhabditomorpha</taxon>
        <taxon>Rhabditoidea</taxon>
        <taxon>Rhabditidae</taxon>
        <taxon>Diploscapter</taxon>
    </lineage>
</organism>
<dbReference type="PROSITE" id="PS00022">
    <property type="entry name" value="EGF_1"/>
    <property type="match status" value="1"/>
</dbReference>
<dbReference type="OrthoDB" id="430340at2759"/>
<dbReference type="InterPro" id="IPR000742">
    <property type="entry name" value="EGF"/>
</dbReference>
<evidence type="ECO:0000256" key="1">
    <source>
        <dbReference type="PROSITE-ProRule" id="PRU00076"/>
    </source>
</evidence>
<protein>
    <recommendedName>
        <fullName evidence="3">EGF-like domain-containing protein</fullName>
    </recommendedName>
</protein>
<dbReference type="Gene3D" id="2.10.50.10">
    <property type="entry name" value="Tumor Necrosis Factor Receptor, subunit A, domain 2"/>
    <property type="match status" value="3"/>
</dbReference>
<feature type="domain" description="EGF-like" evidence="3">
    <location>
        <begin position="411"/>
        <end position="446"/>
    </location>
</feature>
<sequence length="593" mass="64899">MSVNYPATNLCNSASKDALKDKLYEALNNVNRKWNLCTLTDNNGCVGLQVNVKCENEEEDETELVRSIRATSPSALRVQIEIPVKRNPVNEPGSIIRLSPADVIQNEVINGTTFNFEKVLPNGHPDLSSFQLVEEFSCQPGQVPIGDSCVPCAPGQFHSSVTNQCELCAEGDYQPLTGRTECFKCPTGQITPGKGAIYEQECKPNCPPGHQLNAATSTCVPCGFGFYQPSGGSFTCIACGVGKTTLTDKATSEQECRDECPDGEQLSHAGICQACPVGSYRTRGEHKQCIECPIGTTTEGKSSTRREQCNTPRCNPGQFLVRETKHCQFCPRGAYQDEPQQSTCKLCPADHTTSAPGATASSQCYSTNQCATGEYNCSWHANCIDLPDENDIPSYECVCKPFYRGNGTHCVDACNDYCLNDGICKKNPPEIIECDCNEHFNGPRCEFRIQPKSQKVTLITAAIGGVVAILVAIVIIIFMISFRFNRASDTVPEKSVGLDADIPHSNFLYTTRPSLSESLAARSRPVGYYYEDEEEYETAKRVYVSEEIPPISNASIINAVAAPTIPPPQAPSGPEFEERLRHVQQHLYMPKGQ</sequence>
<dbReference type="InterPro" id="IPR011641">
    <property type="entry name" value="Tyr-kin_ephrin_A/B_rcpt-like"/>
</dbReference>
<accession>A0A2A2JPA0</accession>
<keyword evidence="2" id="KW-0812">Transmembrane</keyword>
<feature type="disulfide bond" evidence="1">
    <location>
        <begin position="436"/>
        <end position="445"/>
    </location>
</feature>
<dbReference type="STRING" id="2018661.A0A2A2JPA0"/>
<proteinExistence type="predicted"/>
<dbReference type="Pfam" id="PF07699">
    <property type="entry name" value="Ephrin_rec_like"/>
    <property type="match status" value="4"/>
</dbReference>
<dbReference type="AlphaFoldDB" id="A0A2A2JPA0"/>
<dbReference type="InterPro" id="IPR009030">
    <property type="entry name" value="Growth_fac_rcpt_cys_sf"/>
</dbReference>
<feature type="disulfide bond" evidence="1">
    <location>
        <begin position="414"/>
        <end position="424"/>
    </location>
</feature>
<evidence type="ECO:0000259" key="3">
    <source>
        <dbReference type="PROSITE" id="PS50026"/>
    </source>
</evidence>
<keyword evidence="2" id="KW-1133">Transmembrane helix</keyword>
<dbReference type="EMBL" id="LIAE01010299">
    <property type="protein sequence ID" value="PAV63646.1"/>
    <property type="molecule type" value="Genomic_DNA"/>
</dbReference>
<dbReference type="GO" id="GO:0005615">
    <property type="term" value="C:extracellular space"/>
    <property type="evidence" value="ECO:0007669"/>
    <property type="project" value="TreeGrafter"/>
</dbReference>
<dbReference type="Proteomes" id="UP000218231">
    <property type="component" value="Unassembled WGS sequence"/>
</dbReference>
<evidence type="ECO:0000313" key="5">
    <source>
        <dbReference type="Proteomes" id="UP000218231"/>
    </source>
</evidence>
<evidence type="ECO:0000256" key="2">
    <source>
        <dbReference type="SAM" id="Phobius"/>
    </source>
</evidence>
<name>A0A2A2JPA0_9BILA</name>
<keyword evidence="1" id="KW-1015">Disulfide bond</keyword>
<keyword evidence="1" id="KW-0245">EGF-like domain</keyword>
<dbReference type="SUPFAM" id="SSF57196">
    <property type="entry name" value="EGF/Laminin"/>
    <property type="match status" value="1"/>
</dbReference>
<dbReference type="PANTHER" id="PTHR24046">
    <property type="entry name" value="SIGNAL PEPTIDE, CUB AND EGF-LIKE DOMAIN-CONTAINING"/>
    <property type="match status" value="1"/>
</dbReference>
<reference evidence="4 5" key="1">
    <citation type="journal article" date="2017" name="Curr. Biol.">
        <title>Genome architecture and evolution of a unichromosomal asexual nematode.</title>
        <authorList>
            <person name="Fradin H."/>
            <person name="Zegar C."/>
            <person name="Gutwein M."/>
            <person name="Lucas J."/>
            <person name="Kovtun M."/>
            <person name="Corcoran D."/>
            <person name="Baugh L.R."/>
            <person name="Kiontke K."/>
            <person name="Gunsalus K."/>
            <person name="Fitch D.H."/>
            <person name="Piano F."/>
        </authorList>
    </citation>
    <scope>NUCLEOTIDE SEQUENCE [LARGE SCALE GENOMIC DNA]</scope>
    <source>
        <strain evidence="4">PF1309</strain>
    </source>
</reference>
<dbReference type="PROSITE" id="PS50026">
    <property type="entry name" value="EGF_3"/>
    <property type="match status" value="1"/>
</dbReference>
<dbReference type="SMART" id="SM00181">
    <property type="entry name" value="EGF"/>
    <property type="match status" value="3"/>
</dbReference>
<dbReference type="InterPro" id="IPR052071">
    <property type="entry name" value="SCUB_EGF-like_domain"/>
</dbReference>
<dbReference type="Gene3D" id="2.10.25.10">
    <property type="entry name" value="Laminin"/>
    <property type="match status" value="2"/>
</dbReference>
<comment type="caution">
    <text evidence="1">Lacks conserved residue(s) required for the propagation of feature annotation.</text>
</comment>
<evidence type="ECO:0000313" key="4">
    <source>
        <dbReference type="EMBL" id="PAV63646.1"/>
    </source>
</evidence>